<dbReference type="KEGG" id="clec:106663465"/>
<evidence type="ECO:0000259" key="2">
    <source>
        <dbReference type="Pfam" id="PF00561"/>
    </source>
</evidence>
<protein>
    <submittedName>
        <fullName evidence="4">Uncharacterized protein</fullName>
    </submittedName>
</protein>
<dbReference type="EnsemblMetazoa" id="XM_014388319.2">
    <property type="protein sequence ID" value="XP_014243805.1"/>
    <property type="gene ID" value="LOC106663465"/>
</dbReference>
<dbReference type="GO" id="GO:0047372">
    <property type="term" value="F:monoacylglycerol lipase activity"/>
    <property type="evidence" value="ECO:0007669"/>
    <property type="project" value="TreeGrafter"/>
</dbReference>
<dbReference type="RefSeq" id="XP_014243806.1">
    <property type="nucleotide sequence ID" value="XM_014388320.2"/>
</dbReference>
<keyword evidence="1" id="KW-0812">Transmembrane</keyword>
<evidence type="ECO:0000313" key="5">
    <source>
        <dbReference type="Proteomes" id="UP000494040"/>
    </source>
</evidence>
<feature type="transmembrane region" description="Helical" evidence="1">
    <location>
        <begin position="161"/>
        <end position="183"/>
    </location>
</feature>
<dbReference type="Gene3D" id="3.40.50.1820">
    <property type="entry name" value="alpha/beta hydrolase"/>
    <property type="match status" value="1"/>
</dbReference>
<dbReference type="PANTHER" id="PTHR12277:SF72">
    <property type="entry name" value="BAT5L PROTEIN"/>
    <property type="match status" value="1"/>
</dbReference>
<dbReference type="InterPro" id="IPR000073">
    <property type="entry name" value="AB_hydrolase_1"/>
</dbReference>
<dbReference type="Pfam" id="PF22990">
    <property type="entry name" value="ABHD16_N"/>
    <property type="match status" value="1"/>
</dbReference>
<keyword evidence="1" id="KW-1133">Transmembrane helix</keyword>
<sequence length="518" mass="58903">MFDFKIFFHTFFSPSLYMLQRTVWEKYSPNEWEKIGDNLVNIILVFYKIGVYSSPILATYMYRRGYMTPETLLTLSKVSLGIGVIMGSSYCIRSYGRASNDKYKTFLSRLNMSSSKGKDGLNEIKRYDFDFNYWPIEYEYKEGLRQKPSETKGWRSSLSSLIYSPCSLLGYFVLHTFGIRMIYPGSTTILNFILSAALMDGRKVLIENKRGERFKLKTVDGNFIDTMFVDKRSLGGEKANVLVVCSEGNAGFYESGIMLTAVDAGYSVLGWNHPGFGCSTGMPYPDQEQNAIDTVMQFSIMGLGFSPENIILYGWSIGGYSVSWAAMHYPRVKGVILDATFDDILPLALNQMPEFLESLVRLTIRSYADLNVSRLLVEYPGPIKLIRRTEDEVICIIPGEISTNRGNFLLKKLLKRRYPALFTENSEHALQDWFETSGSSKASVLENYEVDENICQGLLADYRTSHGDEYPYTLLGKESPEELKIALLLYLAGKYMEDFSSTHCTPLPSRIFSNLTNF</sequence>
<dbReference type="GO" id="GO:0004620">
    <property type="term" value="F:phospholipase activity"/>
    <property type="evidence" value="ECO:0007669"/>
    <property type="project" value="TreeGrafter"/>
</dbReference>
<organism evidence="4 5">
    <name type="scientific">Cimex lectularius</name>
    <name type="common">Bed bug</name>
    <name type="synonym">Acanthia lectularia</name>
    <dbReference type="NCBI Taxonomy" id="79782"/>
    <lineage>
        <taxon>Eukaryota</taxon>
        <taxon>Metazoa</taxon>
        <taxon>Ecdysozoa</taxon>
        <taxon>Arthropoda</taxon>
        <taxon>Hexapoda</taxon>
        <taxon>Insecta</taxon>
        <taxon>Pterygota</taxon>
        <taxon>Neoptera</taxon>
        <taxon>Paraneoptera</taxon>
        <taxon>Hemiptera</taxon>
        <taxon>Heteroptera</taxon>
        <taxon>Panheteroptera</taxon>
        <taxon>Cimicomorpha</taxon>
        <taxon>Cimicidae</taxon>
        <taxon>Cimex</taxon>
    </lineage>
</organism>
<dbReference type="Pfam" id="PF00561">
    <property type="entry name" value="Abhydrolase_1"/>
    <property type="match status" value="1"/>
</dbReference>
<accession>A0A8I6RFE0</accession>
<dbReference type="GO" id="GO:0012505">
    <property type="term" value="C:endomembrane system"/>
    <property type="evidence" value="ECO:0007669"/>
    <property type="project" value="TreeGrafter"/>
</dbReference>
<dbReference type="EnsemblMetazoa" id="XM_014388320.2">
    <property type="protein sequence ID" value="XP_014243806.1"/>
    <property type="gene ID" value="LOC106663465"/>
</dbReference>
<reference evidence="4" key="1">
    <citation type="submission" date="2022-01" db="UniProtKB">
        <authorList>
            <consortium name="EnsemblMetazoa"/>
        </authorList>
    </citation>
    <scope>IDENTIFICATION</scope>
</reference>
<dbReference type="OMA" id="THCTQLP"/>
<dbReference type="RefSeq" id="XP_014243805.1">
    <property type="nucleotide sequence ID" value="XM_014388319.2"/>
</dbReference>
<feature type="transmembrane region" description="Helical" evidence="1">
    <location>
        <begin position="74"/>
        <end position="92"/>
    </location>
</feature>
<dbReference type="GO" id="GO:0006660">
    <property type="term" value="P:phosphatidylserine catabolic process"/>
    <property type="evidence" value="ECO:0007669"/>
    <property type="project" value="TreeGrafter"/>
</dbReference>
<name>A0A8I6RFE0_CIMLE</name>
<evidence type="ECO:0000259" key="3">
    <source>
        <dbReference type="Pfam" id="PF22990"/>
    </source>
</evidence>
<dbReference type="InterPro" id="IPR054518">
    <property type="entry name" value="ABHD16_N"/>
</dbReference>
<feature type="transmembrane region" description="Helical" evidence="1">
    <location>
        <begin position="45"/>
        <end position="62"/>
    </location>
</feature>
<dbReference type="GO" id="GO:0052651">
    <property type="term" value="P:monoacylglycerol catabolic process"/>
    <property type="evidence" value="ECO:0007669"/>
    <property type="project" value="TreeGrafter"/>
</dbReference>
<keyword evidence="1" id="KW-0472">Membrane</keyword>
<dbReference type="InterPro" id="IPR029058">
    <property type="entry name" value="AB_hydrolase_fold"/>
</dbReference>
<dbReference type="PANTHER" id="PTHR12277">
    <property type="entry name" value="ALPHA/BETA HYDROLASE DOMAIN-CONTAINING PROTEIN"/>
    <property type="match status" value="1"/>
</dbReference>
<dbReference type="OrthoDB" id="6412627at2759"/>
<evidence type="ECO:0000313" key="4">
    <source>
        <dbReference type="EnsemblMetazoa" id="XP_014243806.1"/>
    </source>
</evidence>
<proteinExistence type="predicted"/>
<keyword evidence="5" id="KW-1185">Reference proteome</keyword>
<dbReference type="AlphaFoldDB" id="A0A8I6RFE0"/>
<dbReference type="Proteomes" id="UP000494040">
    <property type="component" value="Unassembled WGS sequence"/>
</dbReference>
<dbReference type="GeneID" id="106663465"/>
<feature type="domain" description="Phosphatidylserine Lipase ABHD16 N-terminal" evidence="3">
    <location>
        <begin position="7"/>
        <end position="130"/>
    </location>
</feature>
<dbReference type="SUPFAM" id="SSF53474">
    <property type="entry name" value="alpha/beta-Hydrolases"/>
    <property type="match status" value="1"/>
</dbReference>
<feature type="domain" description="AB hydrolase-1" evidence="2">
    <location>
        <begin position="248"/>
        <end position="386"/>
    </location>
</feature>
<evidence type="ECO:0000256" key="1">
    <source>
        <dbReference type="SAM" id="Phobius"/>
    </source>
</evidence>